<sequence>METSHHPEDTTLTESCPQQVHRPTGASEEATSATDTVDIDYAERKTFPSQKSQKGAISNATDVSPDALTSEKRQNSASIAADVDMLLAPPLTPFKLKLINRKLNYVMTMMAKLESRAREGARLEREVASLQRSLGTERSRRVRLQRANDELQEEVHELGRALSERVANLEQYEEAARLALKTKDDFEGQLDERRQTQNALEGKLRVSARLVAQLESELEELRKETGGSVEMPEIRQEKADEEEKERRERISLSDDEVAGTSDLAPTEAVDPPDLSTDEYEGVEHSAKERERDVNADDAKIVGHQYWHCLGRARGGTLMDMIRFPRGGPGPHTCIARGIGQNLTTLRSYAWSSSTASRKEGVLSWRP</sequence>
<comment type="caution">
    <text evidence="2">The sequence shown here is derived from an EMBL/GenBank/DDBJ whole genome shotgun (WGS) entry which is preliminary data.</text>
</comment>
<dbReference type="Gene3D" id="1.20.5.340">
    <property type="match status" value="1"/>
</dbReference>
<name>A0A7J6P4S2_PEROL</name>
<feature type="region of interest" description="Disordered" evidence="1">
    <location>
        <begin position="1"/>
        <end position="71"/>
    </location>
</feature>
<reference evidence="2 3" key="1">
    <citation type="submission" date="2020-04" db="EMBL/GenBank/DDBJ databases">
        <title>Perkinsus olseni comparative genomics.</title>
        <authorList>
            <person name="Bogema D.R."/>
        </authorList>
    </citation>
    <scope>NUCLEOTIDE SEQUENCE [LARGE SCALE GENOMIC DNA]</scope>
    <source>
        <strain evidence="2">00978-12</strain>
    </source>
</reference>
<protein>
    <submittedName>
        <fullName evidence="2">Zinc finger, CCHC domain containing</fullName>
    </submittedName>
</protein>
<feature type="region of interest" description="Disordered" evidence="1">
    <location>
        <begin position="221"/>
        <end position="278"/>
    </location>
</feature>
<evidence type="ECO:0000313" key="2">
    <source>
        <dbReference type="EMBL" id="KAF4690760.1"/>
    </source>
</evidence>
<proteinExistence type="predicted"/>
<dbReference type="OrthoDB" id="10338353at2759"/>
<dbReference type="AlphaFoldDB" id="A0A7J6P4S2"/>
<evidence type="ECO:0000313" key="3">
    <source>
        <dbReference type="Proteomes" id="UP000541610"/>
    </source>
</evidence>
<feature type="compositionally biased region" description="Polar residues" evidence="1">
    <location>
        <begin position="47"/>
        <end position="62"/>
    </location>
</feature>
<evidence type="ECO:0000256" key="1">
    <source>
        <dbReference type="SAM" id="MobiDB-lite"/>
    </source>
</evidence>
<accession>A0A7J6P4S2</accession>
<organism evidence="2 3">
    <name type="scientific">Perkinsus olseni</name>
    <name type="common">Perkinsus atlanticus</name>
    <dbReference type="NCBI Taxonomy" id="32597"/>
    <lineage>
        <taxon>Eukaryota</taxon>
        <taxon>Sar</taxon>
        <taxon>Alveolata</taxon>
        <taxon>Perkinsozoa</taxon>
        <taxon>Perkinsea</taxon>
        <taxon>Perkinsida</taxon>
        <taxon>Perkinsidae</taxon>
        <taxon>Perkinsus</taxon>
    </lineage>
</organism>
<dbReference type="EMBL" id="JABANP010000093">
    <property type="protein sequence ID" value="KAF4690760.1"/>
    <property type="molecule type" value="Genomic_DNA"/>
</dbReference>
<dbReference type="Proteomes" id="UP000541610">
    <property type="component" value="Unassembled WGS sequence"/>
</dbReference>
<gene>
    <name evidence="2" type="primary">TUT3_2</name>
    <name evidence="2" type="ORF">FOZ60_016958</name>
</gene>